<evidence type="ECO:0000313" key="19">
    <source>
        <dbReference type="Proteomes" id="UP000256542"/>
    </source>
</evidence>
<feature type="domain" description="Sigma-54 factor interaction" evidence="16">
    <location>
        <begin position="145"/>
        <end position="374"/>
    </location>
</feature>
<dbReference type="Gene3D" id="1.10.8.60">
    <property type="match status" value="1"/>
</dbReference>
<evidence type="ECO:0000256" key="2">
    <source>
        <dbReference type="ARBA" id="ARBA00019059"/>
    </source>
</evidence>
<dbReference type="SMART" id="SM00448">
    <property type="entry name" value="REC"/>
    <property type="match status" value="1"/>
</dbReference>
<dbReference type="InterPro" id="IPR025662">
    <property type="entry name" value="Sigma_54_int_dom_ATP-bd_1"/>
</dbReference>
<name>A0A3E0DKR3_9GAMM</name>
<sequence>MTQHETVWIVDDDRSIRWVLEKTLEQEGIHCRLFESAEHLVDLIDQEQPSAIISDIRMPGMDGLTLLNKLQNDHPHLPVIIMTAHSDLESAVASYQGGAFEYLPKPFDVEEAVSLVKRAILHHQNAMPSIEETTEEVETQVDKDIIGEAPAMQEVFRAIGRLANSNITVLINGESGTGKELVAQALHTHSPRAANPFIALNMAAIPHDLIESELFGHEKGAFTGANTQRRGRFEQANGGTLFLDEIGDMPAETQTRLLRVLADGEFYRVGGHTPVKVDVRIIAATHQNLEGLVLKGSFREDLFHRLNVIRIHLPKLAERREDIPKLARHFLSRAAEELAVEPKLLSKETENYLTRLDWPGNVRQLENTCRWLIVMASGREVLVEDLPPELLSEAPSEQPFGSWEDALKSWVDSALASGQKGILEQAVPKFERIMIETALAHTAGRRRDASLLLGWGRNTLTRKIKELGIDNTEQEED</sequence>
<evidence type="ECO:0000256" key="3">
    <source>
        <dbReference type="ARBA" id="ARBA00022490"/>
    </source>
</evidence>
<evidence type="ECO:0000256" key="12">
    <source>
        <dbReference type="ARBA" id="ARBA00023163"/>
    </source>
</evidence>
<dbReference type="SMART" id="SM00382">
    <property type="entry name" value="AAA"/>
    <property type="match status" value="1"/>
</dbReference>
<dbReference type="SUPFAM" id="SSF52172">
    <property type="entry name" value="CheY-like"/>
    <property type="match status" value="1"/>
</dbReference>
<dbReference type="SUPFAM" id="SSF52540">
    <property type="entry name" value="P-loop containing nucleoside triphosphate hydrolases"/>
    <property type="match status" value="1"/>
</dbReference>
<evidence type="ECO:0000256" key="9">
    <source>
        <dbReference type="ARBA" id="ARBA00023015"/>
    </source>
</evidence>
<comment type="caution">
    <text evidence="18">The sequence shown here is derived from an EMBL/GenBank/DDBJ whole genome shotgun (WGS) entry which is preliminary data.</text>
</comment>
<dbReference type="PROSITE" id="PS00675">
    <property type="entry name" value="SIGMA54_INTERACT_1"/>
    <property type="match status" value="1"/>
</dbReference>
<keyword evidence="5 14" id="KW-0597">Phosphoprotein</keyword>
<dbReference type="InterPro" id="IPR001789">
    <property type="entry name" value="Sig_transdc_resp-reg_receiver"/>
</dbReference>
<evidence type="ECO:0000256" key="1">
    <source>
        <dbReference type="ARBA" id="ARBA00004496"/>
    </source>
</evidence>
<reference evidence="18 19" key="1">
    <citation type="submission" date="2018-08" db="EMBL/GenBank/DDBJ databases">
        <title>Genomic Encyclopedia of Type Strains, Phase III (KMG-III): the genomes of soil and plant-associated and newly described type strains.</title>
        <authorList>
            <person name="Whitman W."/>
        </authorList>
    </citation>
    <scope>NUCLEOTIDE SEQUENCE [LARGE SCALE GENOMIC DNA]</scope>
    <source>
        <strain evidence="18 19">CECT 7375</strain>
    </source>
</reference>
<dbReference type="PROSITE" id="PS00676">
    <property type="entry name" value="SIGMA54_INTERACT_2"/>
    <property type="match status" value="1"/>
</dbReference>
<evidence type="ECO:0000259" key="17">
    <source>
        <dbReference type="PROSITE" id="PS50110"/>
    </source>
</evidence>
<dbReference type="RefSeq" id="WP_115898214.1">
    <property type="nucleotide sequence ID" value="NZ_QUNG01000008.1"/>
</dbReference>
<dbReference type="PANTHER" id="PTHR32071">
    <property type="entry name" value="TRANSCRIPTIONAL REGULATORY PROTEIN"/>
    <property type="match status" value="1"/>
</dbReference>
<dbReference type="InterPro" id="IPR025944">
    <property type="entry name" value="Sigma_54_int_dom_CS"/>
</dbReference>
<feature type="domain" description="Response regulatory" evidence="17">
    <location>
        <begin position="6"/>
        <end position="120"/>
    </location>
</feature>
<evidence type="ECO:0000313" key="18">
    <source>
        <dbReference type="EMBL" id="REG82665.1"/>
    </source>
</evidence>
<evidence type="ECO:0000256" key="5">
    <source>
        <dbReference type="ARBA" id="ARBA00022553"/>
    </source>
</evidence>
<keyword evidence="19" id="KW-1185">Reference proteome</keyword>
<dbReference type="GO" id="GO:0005524">
    <property type="term" value="F:ATP binding"/>
    <property type="evidence" value="ECO:0007669"/>
    <property type="project" value="UniProtKB-KW"/>
</dbReference>
<dbReference type="GO" id="GO:0000156">
    <property type="term" value="F:phosphorelay response regulator activity"/>
    <property type="evidence" value="ECO:0007669"/>
    <property type="project" value="UniProtKB-UniRule"/>
</dbReference>
<evidence type="ECO:0000256" key="7">
    <source>
        <dbReference type="ARBA" id="ARBA00022840"/>
    </source>
</evidence>
<comment type="subcellular location">
    <subcellularLocation>
        <location evidence="1 15">Cytoplasm</location>
    </subcellularLocation>
</comment>
<dbReference type="EMBL" id="QUNG01000008">
    <property type="protein sequence ID" value="REG82665.1"/>
    <property type="molecule type" value="Genomic_DNA"/>
</dbReference>
<dbReference type="NCBIfam" id="TIGR01818">
    <property type="entry name" value="ntrC"/>
    <property type="match status" value="1"/>
</dbReference>
<dbReference type="FunFam" id="3.40.50.2300:FF:000018">
    <property type="entry name" value="DNA-binding transcriptional regulator NtrC"/>
    <property type="match status" value="1"/>
</dbReference>
<accession>A0A3E0DKR3</accession>
<evidence type="ECO:0000256" key="8">
    <source>
        <dbReference type="ARBA" id="ARBA00023012"/>
    </source>
</evidence>
<dbReference type="Gene3D" id="1.10.10.60">
    <property type="entry name" value="Homeodomain-like"/>
    <property type="match status" value="1"/>
</dbReference>
<dbReference type="InterPro" id="IPR058031">
    <property type="entry name" value="AAA_lid_NorR"/>
</dbReference>
<dbReference type="GO" id="GO:0043565">
    <property type="term" value="F:sequence-specific DNA binding"/>
    <property type="evidence" value="ECO:0007669"/>
    <property type="project" value="InterPro"/>
</dbReference>
<comment type="function">
    <text evidence="15">Member of the two-component regulatory system NtrB/NtrC, which controls expression of the nitrogen-regulated (ntr) genes in response to nitrogen limitation. Phosphorylated NtrC binds directly to DNA and stimulates the formation of open promoter-sigma54-RNA polymerase complexes.</text>
</comment>
<dbReference type="Gene3D" id="3.40.50.300">
    <property type="entry name" value="P-loop containing nucleotide triphosphate hydrolases"/>
    <property type="match status" value="1"/>
</dbReference>
<keyword evidence="11 15" id="KW-0010">Activator</keyword>
<dbReference type="Pfam" id="PF25601">
    <property type="entry name" value="AAA_lid_14"/>
    <property type="match status" value="1"/>
</dbReference>
<feature type="modified residue" description="4-aspartylphosphate" evidence="14">
    <location>
        <position position="55"/>
    </location>
</feature>
<dbReference type="Pfam" id="PF00158">
    <property type="entry name" value="Sigma54_activat"/>
    <property type="match status" value="1"/>
</dbReference>
<dbReference type="FunFam" id="3.40.50.300:FF:000006">
    <property type="entry name" value="DNA-binding transcriptional regulator NtrC"/>
    <property type="match status" value="1"/>
</dbReference>
<dbReference type="GO" id="GO:0006355">
    <property type="term" value="P:regulation of DNA-templated transcription"/>
    <property type="evidence" value="ECO:0007669"/>
    <property type="project" value="InterPro"/>
</dbReference>
<evidence type="ECO:0000256" key="4">
    <source>
        <dbReference type="ARBA" id="ARBA00022491"/>
    </source>
</evidence>
<evidence type="ECO:0000256" key="15">
    <source>
        <dbReference type="RuleBase" id="RU365013"/>
    </source>
</evidence>
<keyword evidence="3 15" id="KW-0963">Cytoplasm</keyword>
<keyword evidence="9 15" id="KW-0805">Transcription regulation</keyword>
<keyword evidence="8 15" id="KW-0902">Two-component regulatory system</keyword>
<proteinExistence type="predicted"/>
<keyword evidence="7 15" id="KW-0067">ATP-binding</keyword>
<evidence type="ECO:0000256" key="10">
    <source>
        <dbReference type="ARBA" id="ARBA00023125"/>
    </source>
</evidence>
<dbReference type="PROSITE" id="PS50110">
    <property type="entry name" value="RESPONSE_REGULATORY"/>
    <property type="match status" value="1"/>
</dbReference>
<evidence type="ECO:0000256" key="11">
    <source>
        <dbReference type="ARBA" id="ARBA00023159"/>
    </source>
</evidence>
<evidence type="ECO:0000259" key="16">
    <source>
        <dbReference type="PROSITE" id="PS50045"/>
    </source>
</evidence>
<dbReference type="GO" id="GO:0006808">
    <property type="term" value="P:regulation of nitrogen utilization"/>
    <property type="evidence" value="ECO:0007669"/>
    <property type="project" value="UniProtKB-UniRule"/>
</dbReference>
<dbReference type="Pfam" id="PF02954">
    <property type="entry name" value="HTH_8"/>
    <property type="match status" value="1"/>
</dbReference>
<dbReference type="SUPFAM" id="SSF46689">
    <property type="entry name" value="Homeodomain-like"/>
    <property type="match status" value="1"/>
</dbReference>
<dbReference type="FunFam" id="1.10.10.60:FF:000088">
    <property type="entry name" value="DNA-binding transcriptional regulator NtrC"/>
    <property type="match status" value="1"/>
</dbReference>
<dbReference type="InterPro" id="IPR009057">
    <property type="entry name" value="Homeodomain-like_sf"/>
</dbReference>
<dbReference type="NCBIfam" id="NF008176">
    <property type="entry name" value="PRK10923.1"/>
    <property type="match status" value="1"/>
</dbReference>
<dbReference type="CDD" id="cd00009">
    <property type="entry name" value="AAA"/>
    <property type="match status" value="1"/>
</dbReference>
<gene>
    <name evidence="15" type="primary">ntrC</name>
    <name evidence="18" type="ORF">DFP81_10899</name>
</gene>
<dbReference type="InterPro" id="IPR003593">
    <property type="entry name" value="AAA+_ATPase"/>
</dbReference>
<protein>
    <recommendedName>
        <fullName evidence="2 15">DNA-binding transcriptional regulator NtrC</fullName>
    </recommendedName>
    <alternativeName>
        <fullName evidence="15">Nitrogen regulation protein NR(I)</fullName>
    </alternativeName>
</protein>
<dbReference type="FunFam" id="1.10.8.60:FF:000014">
    <property type="entry name" value="DNA-binding transcriptional regulator NtrC"/>
    <property type="match status" value="1"/>
</dbReference>
<dbReference type="Pfam" id="PF00072">
    <property type="entry name" value="Response_reg"/>
    <property type="match status" value="1"/>
</dbReference>
<keyword evidence="12 15" id="KW-0804">Transcription</keyword>
<keyword evidence="10 15" id="KW-0238">DNA-binding</keyword>
<evidence type="ECO:0000256" key="13">
    <source>
        <dbReference type="ARBA" id="ARBA00023231"/>
    </source>
</evidence>
<dbReference type="PROSITE" id="PS00688">
    <property type="entry name" value="SIGMA54_INTERACT_3"/>
    <property type="match status" value="1"/>
</dbReference>
<keyword evidence="4 15" id="KW-0678">Repressor</keyword>
<keyword evidence="6 15" id="KW-0547">Nucleotide-binding</keyword>
<dbReference type="InterPro" id="IPR011006">
    <property type="entry name" value="CheY-like_superfamily"/>
</dbReference>
<dbReference type="InterPro" id="IPR025943">
    <property type="entry name" value="Sigma_54_int_dom_ATP-bd_2"/>
</dbReference>
<dbReference type="PANTHER" id="PTHR32071:SF95">
    <property type="entry name" value="DNA-BINDING TRANSCRIPTIONAL REGULATOR NTRC"/>
    <property type="match status" value="1"/>
</dbReference>
<keyword evidence="13 15" id="KW-0535">Nitrogen fixation</keyword>
<dbReference type="InterPro" id="IPR002197">
    <property type="entry name" value="HTH_Fis"/>
</dbReference>
<dbReference type="InterPro" id="IPR027417">
    <property type="entry name" value="P-loop_NTPase"/>
</dbReference>
<dbReference type="PRINTS" id="PR01590">
    <property type="entry name" value="HTHFIS"/>
</dbReference>
<evidence type="ECO:0000256" key="6">
    <source>
        <dbReference type="ARBA" id="ARBA00022741"/>
    </source>
</evidence>
<dbReference type="GO" id="GO:0005737">
    <property type="term" value="C:cytoplasm"/>
    <property type="evidence" value="ECO:0007669"/>
    <property type="project" value="UniProtKB-SubCell"/>
</dbReference>
<organism evidence="18 19">
    <name type="scientific">Marinomonas pollencensis</name>
    <dbReference type="NCBI Taxonomy" id="491954"/>
    <lineage>
        <taxon>Bacteria</taxon>
        <taxon>Pseudomonadati</taxon>
        <taxon>Pseudomonadota</taxon>
        <taxon>Gammaproteobacteria</taxon>
        <taxon>Oceanospirillales</taxon>
        <taxon>Oceanospirillaceae</taxon>
        <taxon>Marinomonas</taxon>
    </lineage>
</organism>
<dbReference type="OrthoDB" id="9804019at2"/>
<dbReference type="Proteomes" id="UP000256542">
    <property type="component" value="Unassembled WGS sequence"/>
</dbReference>
<dbReference type="PROSITE" id="PS50045">
    <property type="entry name" value="SIGMA54_INTERACT_4"/>
    <property type="match status" value="1"/>
</dbReference>
<dbReference type="CDD" id="cd19919">
    <property type="entry name" value="REC_NtrC"/>
    <property type="match status" value="1"/>
</dbReference>
<dbReference type="Gene3D" id="3.40.50.2300">
    <property type="match status" value="1"/>
</dbReference>
<dbReference type="AlphaFoldDB" id="A0A3E0DKR3"/>
<evidence type="ECO:0000256" key="14">
    <source>
        <dbReference type="PROSITE-ProRule" id="PRU00169"/>
    </source>
</evidence>
<dbReference type="InterPro" id="IPR002078">
    <property type="entry name" value="Sigma_54_int"/>
</dbReference>
<dbReference type="InterPro" id="IPR010114">
    <property type="entry name" value="Transcript_reg_NtrC"/>
</dbReference>